<dbReference type="AlphaFoldDB" id="A0AAN8MR16"/>
<evidence type="ECO:0000313" key="3">
    <source>
        <dbReference type="Proteomes" id="UP001313282"/>
    </source>
</evidence>
<comment type="caution">
    <text evidence="2">The sequence shown here is derived from an EMBL/GenBank/DDBJ whole genome shotgun (WGS) entry which is preliminary data.</text>
</comment>
<reference evidence="2 3" key="1">
    <citation type="submission" date="2019-10" db="EMBL/GenBank/DDBJ databases">
        <authorList>
            <person name="Palmer J.M."/>
        </authorList>
    </citation>
    <scope>NUCLEOTIDE SEQUENCE [LARGE SCALE GENOMIC DNA]</scope>
    <source>
        <strain evidence="2 3">TWF718</strain>
    </source>
</reference>
<feature type="region of interest" description="Disordered" evidence="1">
    <location>
        <begin position="505"/>
        <end position="563"/>
    </location>
</feature>
<gene>
    <name evidence="2" type="ORF">TWF718_002432</name>
</gene>
<accession>A0AAN8MR16</accession>
<dbReference type="EMBL" id="JAVHNR010000010">
    <property type="protein sequence ID" value="KAK6331894.1"/>
    <property type="molecule type" value="Genomic_DNA"/>
</dbReference>
<keyword evidence="3" id="KW-1185">Reference proteome</keyword>
<name>A0AAN8MR16_9PEZI</name>
<dbReference type="Proteomes" id="UP001313282">
    <property type="component" value="Unassembled WGS sequence"/>
</dbReference>
<protein>
    <submittedName>
        <fullName evidence="2">Uncharacterized protein</fullName>
    </submittedName>
</protein>
<sequence>MLLVPRLHSPLGLVSIHHTLHLITMLDLIFNSIIVPFVVDTILTVARVCTTVINAFRFRNIDSEMNIPGSWPLEPDELLELASSLPLPPEEDTIYDEEDADADEMVGTGVWLAALEGPARQVYSTTVQKTGDEAVQQNNEEITQSNNEEIVQSYDGEGVPPSTEEAVHSDGVEAAQSGSREVVQPNTIEDLDIQPSGAEPVNPDYLRLPRELEDKAVRKPDEEFESWDTGAVKDSDSSDGVSDDINVYTEVDRSRVEGQSNPVVADAIKNGIQNVLNKRAARGASKPAPAPVPATTSTGRKLPEFKLHTKDLRSLPTHLDPRFRQEKMYVSTWQPRGRAPSDVSPTEFFRAKPEGPVDAWVGDQLRQKPLDFYVDPDCRGSTPGTIGDGIPGSNSTIRPSASVAQSEDGDGERASPVNSSLLGQTSEPASVNEAAPVDKGKQPLRASAPPTPGPAYPQEGGQQDVPTVPVPLDQYIQLKEIAERAQREAETFEERLNQEFKRLRDEMEQSRGNPSSRPHHQKGQLSDPESEHQRRPAQSRTLPIMLSPSLRSHIPSDLLGKSALRREEKIPTVDKRPPSELEKKIELLKRVLEKDAASFGALRHVDLGQLVHGAETGQWSHLTSAEQGALFSTMLQVVTKEQQNALELAEKAGRATAKVIAQKGKPDSILSEERELFKQILDSKFDDFWKEIRPKLSFDKDPLSMHGRRQYPTFYPATGQMPPKPPRHHAKMEFPQIRDELEMILREIRRFSKQFYSGPGAQELSPELYEALLAICGSREVLKALLQDNEAKYLLVSAFIKRVLFNNCLGTGWMWQGYDDDLSGLFLLEYNLYRDPAYEYQRSVALTWRAHRFTQLTYQPWWDHMLEVRIKLFADELYKVLRPLQGEDRSKNKFRQIEVFMDLLEIVEYFAKLSAKMYEHEAMWQYYFPQAGDGFEGKSMVVDDPSRNQVVAIRGSE</sequence>
<organism evidence="2 3">
    <name type="scientific">Orbilia javanica</name>
    <dbReference type="NCBI Taxonomy" id="47235"/>
    <lineage>
        <taxon>Eukaryota</taxon>
        <taxon>Fungi</taxon>
        <taxon>Dikarya</taxon>
        <taxon>Ascomycota</taxon>
        <taxon>Pezizomycotina</taxon>
        <taxon>Orbiliomycetes</taxon>
        <taxon>Orbiliales</taxon>
        <taxon>Orbiliaceae</taxon>
        <taxon>Orbilia</taxon>
    </lineage>
</organism>
<evidence type="ECO:0000313" key="2">
    <source>
        <dbReference type="EMBL" id="KAK6331894.1"/>
    </source>
</evidence>
<feature type="compositionally biased region" description="Polar residues" evidence="1">
    <location>
        <begin position="416"/>
        <end position="429"/>
    </location>
</feature>
<evidence type="ECO:0000256" key="1">
    <source>
        <dbReference type="SAM" id="MobiDB-lite"/>
    </source>
</evidence>
<feature type="compositionally biased region" description="Polar residues" evidence="1">
    <location>
        <begin position="392"/>
        <end position="405"/>
    </location>
</feature>
<proteinExistence type="predicted"/>
<feature type="region of interest" description="Disordered" evidence="1">
    <location>
        <begin position="280"/>
        <end position="299"/>
    </location>
</feature>
<feature type="region of interest" description="Disordered" evidence="1">
    <location>
        <begin position="372"/>
        <end position="468"/>
    </location>
</feature>
<feature type="region of interest" description="Disordered" evidence="1">
    <location>
        <begin position="219"/>
        <end position="243"/>
    </location>
</feature>